<evidence type="ECO:0000313" key="2">
    <source>
        <dbReference type="EMBL" id="ETL48192.1"/>
    </source>
</evidence>
<dbReference type="Proteomes" id="UP000053864">
    <property type="component" value="Unassembled WGS sequence"/>
</dbReference>
<proteinExistence type="predicted"/>
<sequence length="76" mass="8466">MQNKTKNGVANNSVIFQIKDQSVQTKGLLGSLPFITRKSSVIVFYGAAEGMLTITSLTHCVKEQRFQAMHLFALFM</sequence>
<dbReference type="EMBL" id="KI684511">
    <property type="protein sequence ID" value="ETK94797.1"/>
    <property type="molecule type" value="Genomic_DNA"/>
</dbReference>
<dbReference type="Proteomes" id="UP000053236">
    <property type="component" value="Unassembled WGS sequence"/>
</dbReference>
<name>W2HHP8_PHYNI</name>
<evidence type="ECO:0000313" key="1">
    <source>
        <dbReference type="EMBL" id="ETK94797.1"/>
    </source>
</evidence>
<dbReference type="AlphaFoldDB" id="W2HHP8"/>
<evidence type="ECO:0000313" key="3">
    <source>
        <dbReference type="Proteomes" id="UP000053864"/>
    </source>
</evidence>
<protein>
    <submittedName>
        <fullName evidence="1">Uncharacterized protein</fullName>
    </submittedName>
</protein>
<reference evidence="2 3" key="2">
    <citation type="submission" date="2013-11" db="EMBL/GenBank/DDBJ databases">
        <title>The Genome Sequence of Phytophthora parasitica CJ05E6.</title>
        <authorList>
            <consortium name="The Broad Institute Genomics Platform"/>
            <person name="Russ C."/>
            <person name="Tyler B."/>
            <person name="Panabieres F."/>
            <person name="Shan W."/>
            <person name="Tripathy S."/>
            <person name="Grunwald N."/>
            <person name="Machado M."/>
            <person name="Johnson C.S."/>
            <person name="Arredondo F."/>
            <person name="Hong C."/>
            <person name="Coffey M."/>
            <person name="Young S.K."/>
            <person name="Zeng Q."/>
            <person name="Gargeya S."/>
            <person name="Fitzgerald M."/>
            <person name="Abouelleil A."/>
            <person name="Alvarado L."/>
            <person name="Chapman S.B."/>
            <person name="Gainer-Dewar J."/>
            <person name="Goldberg J."/>
            <person name="Griggs A."/>
            <person name="Gujja S."/>
            <person name="Hansen M."/>
            <person name="Howarth C."/>
            <person name="Imamovic A."/>
            <person name="Ireland A."/>
            <person name="Larimer J."/>
            <person name="McCowan C."/>
            <person name="Murphy C."/>
            <person name="Pearson M."/>
            <person name="Poon T.W."/>
            <person name="Priest M."/>
            <person name="Roberts A."/>
            <person name="Saif S."/>
            <person name="Shea T."/>
            <person name="Sykes S."/>
            <person name="Wortman J."/>
            <person name="Nusbaum C."/>
            <person name="Birren B."/>
        </authorList>
    </citation>
    <scope>NUCLEOTIDE SEQUENCE [LARGE SCALE GENOMIC DNA]</scope>
    <source>
        <strain evidence="2 3">CJ05E6</strain>
    </source>
</reference>
<gene>
    <name evidence="1" type="ORF">L915_02210</name>
    <name evidence="2" type="ORF">L916_02171</name>
</gene>
<dbReference type="EMBL" id="KI670983">
    <property type="protein sequence ID" value="ETL48192.1"/>
    <property type="molecule type" value="Genomic_DNA"/>
</dbReference>
<organism evidence="1">
    <name type="scientific">Phytophthora nicotianae</name>
    <name type="common">Potato buckeye rot agent</name>
    <name type="synonym">Phytophthora parasitica</name>
    <dbReference type="NCBI Taxonomy" id="4792"/>
    <lineage>
        <taxon>Eukaryota</taxon>
        <taxon>Sar</taxon>
        <taxon>Stramenopiles</taxon>
        <taxon>Oomycota</taxon>
        <taxon>Peronosporomycetes</taxon>
        <taxon>Peronosporales</taxon>
        <taxon>Peronosporaceae</taxon>
        <taxon>Phytophthora</taxon>
    </lineage>
</organism>
<reference evidence="1" key="1">
    <citation type="submission" date="2013-11" db="EMBL/GenBank/DDBJ databases">
        <title>The Genome Sequence of Phytophthora parasitica CJ02B3.</title>
        <authorList>
            <consortium name="The Broad Institute Genomics Platform"/>
            <person name="Russ C."/>
            <person name="Tyler B."/>
            <person name="Panabieres F."/>
            <person name="Shan W."/>
            <person name="Tripathy S."/>
            <person name="Grunwald N."/>
            <person name="Machado M."/>
            <person name="Johnson C.S."/>
            <person name="Arredondo F."/>
            <person name="Hong C."/>
            <person name="Coffey M."/>
            <person name="Young S.K."/>
            <person name="Zeng Q."/>
            <person name="Gargeya S."/>
            <person name="Fitzgerald M."/>
            <person name="Abouelleil A."/>
            <person name="Alvarado L."/>
            <person name="Chapman S.B."/>
            <person name="Gainer-Dewar J."/>
            <person name="Goldberg J."/>
            <person name="Griggs A."/>
            <person name="Gujja S."/>
            <person name="Hansen M."/>
            <person name="Howarth C."/>
            <person name="Imamovic A."/>
            <person name="Ireland A."/>
            <person name="Larimer J."/>
            <person name="McCowan C."/>
            <person name="Murphy C."/>
            <person name="Pearson M."/>
            <person name="Poon T.W."/>
            <person name="Priest M."/>
            <person name="Roberts A."/>
            <person name="Saif S."/>
            <person name="Shea T."/>
            <person name="Sykes S."/>
            <person name="Wortman J."/>
            <person name="Nusbaum C."/>
            <person name="Birren B."/>
        </authorList>
    </citation>
    <scope>NUCLEOTIDE SEQUENCE [LARGE SCALE GENOMIC DNA]</scope>
    <source>
        <strain evidence="1">CJ02B3</strain>
    </source>
</reference>
<accession>W2HHP8</accession>